<dbReference type="AlphaFoldDB" id="A0AAD8DK13"/>
<feature type="domain" description="DUF4460" evidence="1">
    <location>
        <begin position="15"/>
        <end position="68"/>
    </location>
</feature>
<dbReference type="GeneID" id="83207873"/>
<comment type="caution">
    <text evidence="2">The sequence shown here is derived from an EMBL/GenBank/DDBJ whole genome shotgun (WGS) entry which is preliminary data.</text>
</comment>
<gene>
    <name evidence="2" type="ORF">O0I10_000451</name>
</gene>
<evidence type="ECO:0000313" key="2">
    <source>
        <dbReference type="EMBL" id="KAJ8664172.1"/>
    </source>
</evidence>
<keyword evidence="3" id="KW-1185">Reference proteome</keyword>
<organism evidence="2 3">
    <name type="scientific">Lichtheimia ornata</name>
    <dbReference type="NCBI Taxonomy" id="688661"/>
    <lineage>
        <taxon>Eukaryota</taxon>
        <taxon>Fungi</taxon>
        <taxon>Fungi incertae sedis</taxon>
        <taxon>Mucoromycota</taxon>
        <taxon>Mucoromycotina</taxon>
        <taxon>Mucoromycetes</taxon>
        <taxon>Mucorales</taxon>
        <taxon>Lichtheimiaceae</taxon>
        <taxon>Lichtheimia</taxon>
    </lineage>
</organism>
<sequence>MNPSSSSSTRAASLIKPYLRKLVLQTHPDFFQRDPIKAKHNAASLQQLYTILNPILKQDNRSKLRPANEEAGHDDTSIPVAFYPKHASKAAASAASARSRVSISFDPRPISAWHTAASVLDLCRQLDIKVATSDDQAVQQMISKEMAASASNTQRSSYKSLREQFVRALYQQHQQQQPQQKVVKQHWTTQEVFNNRHLMFAPSVDKKAMASRLAQWLGELHPEKWWGQLPVLVLPATAAASLSPDRAKGILVLTSEMNLEEMKCYLEQHVAIKKREYQEMGKKSSSSSSSSSNKP</sequence>
<dbReference type="InterPro" id="IPR028031">
    <property type="entry name" value="DUF4460"/>
</dbReference>
<dbReference type="RefSeq" id="XP_058349084.1">
    <property type="nucleotide sequence ID" value="XM_058480561.1"/>
</dbReference>
<evidence type="ECO:0000313" key="3">
    <source>
        <dbReference type="Proteomes" id="UP001234581"/>
    </source>
</evidence>
<proteinExistence type="predicted"/>
<dbReference type="Pfam" id="PF14687">
    <property type="entry name" value="DUF4460"/>
    <property type="match status" value="1"/>
</dbReference>
<evidence type="ECO:0000259" key="1">
    <source>
        <dbReference type="Pfam" id="PF14687"/>
    </source>
</evidence>
<accession>A0AAD8DK13</accession>
<dbReference type="Proteomes" id="UP001234581">
    <property type="component" value="Unassembled WGS sequence"/>
</dbReference>
<reference evidence="2 3" key="1">
    <citation type="submission" date="2023-03" db="EMBL/GenBank/DDBJ databases">
        <title>Genome sequence of Lichtheimia ornata CBS 291.66.</title>
        <authorList>
            <person name="Mohabir J.T."/>
            <person name="Shea T.P."/>
            <person name="Kurbessoian T."/>
            <person name="Berby B."/>
            <person name="Fontaine J."/>
            <person name="Livny J."/>
            <person name="Gnirke A."/>
            <person name="Stajich J.E."/>
            <person name="Cuomo C.A."/>
        </authorList>
    </citation>
    <scope>NUCLEOTIDE SEQUENCE [LARGE SCALE GENOMIC DNA]</scope>
    <source>
        <strain evidence="2">CBS 291.66</strain>
    </source>
</reference>
<dbReference type="EMBL" id="JARTCD010000001">
    <property type="protein sequence ID" value="KAJ8664172.1"/>
    <property type="molecule type" value="Genomic_DNA"/>
</dbReference>
<protein>
    <recommendedName>
        <fullName evidence="1">DUF4460 domain-containing protein</fullName>
    </recommendedName>
</protein>
<name>A0AAD8DK13_9FUNG</name>